<sequence length="550" mass="63047">MAVGTSQVARFVLDHAFAVGSFAVVSLIFVFSCRRSRRHEPPSLADAIPFISNTYQYMTDLQSFTKRASHALSRTDVVKFYIGPMRVYFVKGGESVQAMFRLSNVLSSDKFILMVLKNLQGASEEDIAKFVNDKSGRLKTPAPGWENVPQERRYWYTLHHVAITNLTQSEPANHLTKMFGRFFDAALEKQPLGQWSTIRLFDLLRRDMGESALKAMSGTKVLEMHPGYIEQFWRFDSVAFQLVYGLPRWMNRKPVEERDKLNRMTREYLKRAFTNFDWNGPDAAAAWEPTFGSTYTRRIAKWLYDMDMSEQMRAGCYMVGVFGVNSNTIPVTTWAMMEVLKDPSLFQDLRSEALHALNADPLSGKRFFDVAKLTSLPLLQSVYVECMRLHVSINVTREIIQATILHGYRLEKGALLQAPTNIAHQDEKTWAHDGHEASKFWAERHVKSVKMVTNDKGQVTTEKQFVLAGKANEFFPYGGGVSMCPGRHFAKQEILLTIALLVTRFDIQFVDWVHMDGSKSERPPMDDQRYFGSAAVPPDRDVKLRWKRLW</sequence>
<dbReference type="Proteomes" id="UP000186583">
    <property type="component" value="Unassembled WGS sequence"/>
</dbReference>
<evidence type="ECO:0000256" key="4">
    <source>
        <dbReference type="ARBA" id="ARBA00022723"/>
    </source>
</evidence>
<gene>
    <name evidence="9" type="ORF">CCHL11_02399</name>
</gene>
<dbReference type="Gene3D" id="1.10.630.10">
    <property type="entry name" value="Cytochrome P450"/>
    <property type="match status" value="1"/>
</dbReference>
<dbReference type="STRING" id="708187.A0A1Q8S676"/>
<dbReference type="CDD" id="cd11040">
    <property type="entry name" value="CYP7_CYP8-like"/>
    <property type="match status" value="1"/>
</dbReference>
<dbReference type="InterPro" id="IPR002403">
    <property type="entry name" value="Cyt_P450_E_grp-IV"/>
</dbReference>
<keyword evidence="8" id="KW-0472">Membrane</keyword>
<keyword evidence="5 7" id="KW-0408">Iron</keyword>
<dbReference type="EMBL" id="MPGH01000014">
    <property type="protein sequence ID" value="OLN96876.1"/>
    <property type="molecule type" value="Genomic_DNA"/>
</dbReference>
<evidence type="ECO:0000256" key="5">
    <source>
        <dbReference type="ARBA" id="ARBA00023004"/>
    </source>
</evidence>
<keyword evidence="4 7" id="KW-0479">Metal-binding</keyword>
<dbReference type="OrthoDB" id="3366823at2759"/>
<evidence type="ECO:0000256" key="1">
    <source>
        <dbReference type="ARBA" id="ARBA00001971"/>
    </source>
</evidence>
<evidence type="ECO:0000256" key="6">
    <source>
        <dbReference type="ARBA" id="ARBA00023033"/>
    </source>
</evidence>
<keyword evidence="8" id="KW-0812">Transmembrane</keyword>
<dbReference type="Pfam" id="PF00067">
    <property type="entry name" value="p450"/>
    <property type="match status" value="1"/>
</dbReference>
<keyword evidence="8" id="KW-1133">Transmembrane helix</keyword>
<comment type="cofactor">
    <cofactor evidence="1 7">
        <name>heme</name>
        <dbReference type="ChEBI" id="CHEBI:30413"/>
    </cofactor>
</comment>
<evidence type="ECO:0000256" key="3">
    <source>
        <dbReference type="ARBA" id="ARBA00022617"/>
    </source>
</evidence>
<dbReference type="GO" id="GO:0016705">
    <property type="term" value="F:oxidoreductase activity, acting on paired donors, with incorporation or reduction of molecular oxygen"/>
    <property type="evidence" value="ECO:0007669"/>
    <property type="project" value="InterPro"/>
</dbReference>
<dbReference type="GO" id="GO:0005506">
    <property type="term" value="F:iron ion binding"/>
    <property type="evidence" value="ECO:0007669"/>
    <property type="project" value="InterPro"/>
</dbReference>
<dbReference type="AlphaFoldDB" id="A0A1Q8S676"/>
<organism evidence="9 10">
    <name type="scientific">Colletotrichum chlorophyti</name>
    <dbReference type="NCBI Taxonomy" id="708187"/>
    <lineage>
        <taxon>Eukaryota</taxon>
        <taxon>Fungi</taxon>
        <taxon>Dikarya</taxon>
        <taxon>Ascomycota</taxon>
        <taxon>Pezizomycotina</taxon>
        <taxon>Sordariomycetes</taxon>
        <taxon>Hypocreomycetidae</taxon>
        <taxon>Glomerellales</taxon>
        <taxon>Glomerellaceae</taxon>
        <taxon>Colletotrichum</taxon>
    </lineage>
</organism>
<feature type="binding site" description="axial binding residue" evidence="7">
    <location>
        <position position="484"/>
    </location>
    <ligand>
        <name>heme</name>
        <dbReference type="ChEBI" id="CHEBI:30413"/>
    </ligand>
    <ligandPart>
        <name>Fe</name>
        <dbReference type="ChEBI" id="CHEBI:18248"/>
    </ligandPart>
</feature>
<name>A0A1Q8S676_9PEZI</name>
<protein>
    <submittedName>
        <fullName evidence="9">Cholesterol 7-alpha-monooxygenase 2</fullName>
    </submittedName>
</protein>
<dbReference type="PANTHER" id="PTHR24304:SF2">
    <property type="entry name" value="24-HYDROXYCHOLESTEROL 7-ALPHA-HYDROXYLASE"/>
    <property type="match status" value="1"/>
</dbReference>
<evidence type="ECO:0000256" key="2">
    <source>
        <dbReference type="ARBA" id="ARBA00010617"/>
    </source>
</evidence>
<dbReference type="InterPro" id="IPR036396">
    <property type="entry name" value="Cyt_P450_sf"/>
</dbReference>
<dbReference type="PRINTS" id="PR00465">
    <property type="entry name" value="EP450IV"/>
</dbReference>
<dbReference type="GO" id="GO:0020037">
    <property type="term" value="F:heme binding"/>
    <property type="evidence" value="ECO:0007669"/>
    <property type="project" value="InterPro"/>
</dbReference>
<accession>A0A1Q8S676</accession>
<dbReference type="SUPFAM" id="SSF48264">
    <property type="entry name" value="Cytochrome P450"/>
    <property type="match status" value="1"/>
</dbReference>
<dbReference type="InterPro" id="IPR001128">
    <property type="entry name" value="Cyt_P450"/>
</dbReference>
<keyword evidence="6 9" id="KW-0560">Oxidoreductase</keyword>
<feature type="transmembrane region" description="Helical" evidence="8">
    <location>
        <begin position="12"/>
        <end position="31"/>
    </location>
</feature>
<evidence type="ECO:0000313" key="10">
    <source>
        <dbReference type="Proteomes" id="UP000186583"/>
    </source>
</evidence>
<evidence type="ECO:0000313" key="9">
    <source>
        <dbReference type="EMBL" id="OLN96876.1"/>
    </source>
</evidence>
<dbReference type="PANTHER" id="PTHR24304">
    <property type="entry name" value="CYTOCHROME P450 FAMILY 7"/>
    <property type="match status" value="1"/>
</dbReference>
<comment type="caution">
    <text evidence="9">The sequence shown here is derived from an EMBL/GenBank/DDBJ whole genome shotgun (WGS) entry which is preliminary data.</text>
</comment>
<keyword evidence="10" id="KW-1185">Reference proteome</keyword>
<proteinExistence type="inferred from homology"/>
<dbReference type="InterPro" id="IPR050529">
    <property type="entry name" value="CYP450_sterol_14alpha_dmase"/>
</dbReference>
<keyword evidence="6 9" id="KW-0503">Monooxygenase</keyword>
<keyword evidence="3 7" id="KW-0349">Heme</keyword>
<dbReference type="GO" id="GO:0008395">
    <property type="term" value="F:steroid hydroxylase activity"/>
    <property type="evidence" value="ECO:0007669"/>
    <property type="project" value="TreeGrafter"/>
</dbReference>
<comment type="similarity">
    <text evidence="2">Belongs to the cytochrome P450 family.</text>
</comment>
<reference evidence="9 10" key="1">
    <citation type="submission" date="2016-11" db="EMBL/GenBank/DDBJ databases">
        <title>Draft Genome Assembly of Colletotrichum chlorophyti a pathogen of herbaceous plants.</title>
        <authorList>
            <person name="Gan P."/>
            <person name="Narusaka M."/>
            <person name="Tsushima A."/>
            <person name="Narusaka Y."/>
            <person name="Takano Y."/>
            <person name="Shirasu K."/>
        </authorList>
    </citation>
    <scope>NUCLEOTIDE SEQUENCE [LARGE SCALE GENOMIC DNA]</scope>
    <source>
        <strain evidence="9 10">NTL11</strain>
    </source>
</reference>
<evidence type="ECO:0000256" key="7">
    <source>
        <dbReference type="PIRSR" id="PIRSR602403-1"/>
    </source>
</evidence>
<evidence type="ECO:0000256" key="8">
    <source>
        <dbReference type="SAM" id="Phobius"/>
    </source>
</evidence>